<protein>
    <submittedName>
        <fullName evidence="4">Site-specific recombinase XerD</fullName>
    </submittedName>
</protein>
<dbReference type="InterPro" id="IPR013762">
    <property type="entry name" value="Integrase-like_cat_sf"/>
</dbReference>
<dbReference type="EMBL" id="FXTO01000039">
    <property type="protein sequence ID" value="SMO97771.1"/>
    <property type="molecule type" value="Genomic_DNA"/>
</dbReference>
<accession>A0A521FQM2</accession>
<dbReference type="GO" id="GO:0006310">
    <property type="term" value="P:DNA recombination"/>
    <property type="evidence" value="ECO:0007669"/>
    <property type="project" value="UniProtKB-KW"/>
</dbReference>
<evidence type="ECO:0000256" key="2">
    <source>
        <dbReference type="ARBA" id="ARBA00023172"/>
    </source>
</evidence>
<proteinExistence type="predicted"/>
<dbReference type="OrthoDB" id="9808346at2"/>
<evidence type="ECO:0000259" key="3">
    <source>
        <dbReference type="PROSITE" id="PS51898"/>
    </source>
</evidence>
<dbReference type="Pfam" id="PF00589">
    <property type="entry name" value="Phage_integrase"/>
    <property type="match status" value="1"/>
</dbReference>
<dbReference type="Proteomes" id="UP000316030">
    <property type="component" value="Unassembled WGS sequence"/>
</dbReference>
<reference evidence="4 5" key="1">
    <citation type="submission" date="2017-05" db="EMBL/GenBank/DDBJ databases">
        <authorList>
            <person name="Varghese N."/>
            <person name="Submissions S."/>
        </authorList>
    </citation>
    <scope>NUCLEOTIDE SEQUENCE [LARGE SCALE GENOMIC DNA]</scope>
    <source>
        <strain evidence="4 5">DSM 29506</strain>
    </source>
</reference>
<dbReference type="PANTHER" id="PTHR30349">
    <property type="entry name" value="PHAGE INTEGRASE-RELATED"/>
    <property type="match status" value="1"/>
</dbReference>
<keyword evidence="2" id="KW-0233">DNA recombination</keyword>
<dbReference type="SUPFAM" id="SSF56349">
    <property type="entry name" value="DNA breaking-rejoining enzymes"/>
    <property type="match status" value="1"/>
</dbReference>
<dbReference type="CDD" id="cd00796">
    <property type="entry name" value="INT_Rci_Hp1_C"/>
    <property type="match status" value="1"/>
</dbReference>
<dbReference type="AlphaFoldDB" id="A0A521FQM2"/>
<dbReference type="Gene3D" id="1.10.443.10">
    <property type="entry name" value="Intergrase catalytic core"/>
    <property type="match status" value="1"/>
</dbReference>
<keyword evidence="5" id="KW-1185">Reference proteome</keyword>
<evidence type="ECO:0000313" key="4">
    <source>
        <dbReference type="EMBL" id="SMO97771.1"/>
    </source>
</evidence>
<dbReference type="GO" id="GO:0003677">
    <property type="term" value="F:DNA binding"/>
    <property type="evidence" value="ECO:0007669"/>
    <property type="project" value="InterPro"/>
</dbReference>
<name>A0A521FQM2_9RHOB</name>
<dbReference type="InterPro" id="IPR011010">
    <property type="entry name" value="DNA_brk_join_enz"/>
</dbReference>
<dbReference type="GO" id="GO:0015074">
    <property type="term" value="P:DNA integration"/>
    <property type="evidence" value="ECO:0007669"/>
    <property type="project" value="UniProtKB-KW"/>
</dbReference>
<keyword evidence="1" id="KW-0229">DNA integration</keyword>
<gene>
    <name evidence="4" type="ORF">SAMN06265173_1392</name>
</gene>
<sequence length="335" mass="37237">MSDISIGRLRGGYCVYWTKANGKRTRYQLQARTRTEAEAEAIDVYRRENRDAVLGDTISELWEAYRTDLGDKPTAKTMGYTGKAVLAHFGPYRPDQIDKALCRSYASKRIAEGKSVGTVWTELGHLQSTMNFARDVNIIDRAPRIWRPVKPETDKRILNAGEARALIDGAHDPHIRLALILLLGTAARVSAILDLKWDRVDFERGSINLRIDDGTSRKGRAIVPMSRGVRAALSVAHSAALSDYVIEYAGHPIKSMRTGFKAAVERAGLGRVTIHELRHTAAVTMLSAGVPLVKVGQMLGHTNTSVTYRTYARYLPEQMQDAADILDFSSKKRSI</sequence>
<feature type="domain" description="Tyr recombinase" evidence="3">
    <location>
        <begin position="153"/>
        <end position="324"/>
    </location>
</feature>
<dbReference type="InterPro" id="IPR050090">
    <property type="entry name" value="Tyrosine_recombinase_XerCD"/>
</dbReference>
<dbReference type="InterPro" id="IPR002104">
    <property type="entry name" value="Integrase_catalytic"/>
</dbReference>
<evidence type="ECO:0000313" key="5">
    <source>
        <dbReference type="Proteomes" id="UP000316030"/>
    </source>
</evidence>
<dbReference type="PROSITE" id="PS51898">
    <property type="entry name" value="TYR_RECOMBINASE"/>
    <property type="match status" value="1"/>
</dbReference>
<organism evidence="4 5">
    <name type="scientific">Thalassovita litoralis</name>
    <dbReference type="NCBI Taxonomy" id="1010611"/>
    <lineage>
        <taxon>Bacteria</taxon>
        <taxon>Pseudomonadati</taxon>
        <taxon>Pseudomonadota</taxon>
        <taxon>Alphaproteobacteria</taxon>
        <taxon>Rhodobacterales</taxon>
        <taxon>Roseobacteraceae</taxon>
        <taxon>Thalassovita</taxon>
    </lineage>
</organism>
<evidence type="ECO:0000256" key="1">
    <source>
        <dbReference type="ARBA" id="ARBA00022908"/>
    </source>
</evidence>
<dbReference type="PANTHER" id="PTHR30349:SF64">
    <property type="entry name" value="PROPHAGE INTEGRASE INTD-RELATED"/>
    <property type="match status" value="1"/>
</dbReference>